<dbReference type="GO" id="GO:0034384">
    <property type="term" value="P:high-density lipoprotein particle clearance"/>
    <property type="evidence" value="ECO:0007669"/>
    <property type="project" value="Ensembl"/>
</dbReference>
<organism evidence="18 19">
    <name type="scientific">Peromyscus maniculatus bairdii</name>
    <name type="common">Prairie deer mouse</name>
    <dbReference type="NCBI Taxonomy" id="230844"/>
    <lineage>
        <taxon>Eukaryota</taxon>
        <taxon>Metazoa</taxon>
        <taxon>Chordata</taxon>
        <taxon>Craniata</taxon>
        <taxon>Vertebrata</taxon>
        <taxon>Euteleostomi</taxon>
        <taxon>Mammalia</taxon>
        <taxon>Eutheria</taxon>
        <taxon>Euarchontoglires</taxon>
        <taxon>Glires</taxon>
        <taxon>Rodentia</taxon>
        <taxon>Myomorpha</taxon>
        <taxon>Muroidea</taxon>
        <taxon>Cricetidae</taxon>
        <taxon>Neotominae</taxon>
        <taxon>Peromyscus</taxon>
    </lineage>
</organism>
<evidence type="ECO:0000256" key="2">
    <source>
        <dbReference type="ARBA" id="ARBA00007221"/>
    </source>
</evidence>
<dbReference type="GO" id="GO:0034366">
    <property type="term" value="C:spherical high-density lipoprotein particle"/>
    <property type="evidence" value="ECO:0007669"/>
    <property type="project" value="Ensembl"/>
</dbReference>
<dbReference type="GO" id="GO:0010902">
    <property type="term" value="P:positive regulation of very-low-density lipoprotein particle remodeling"/>
    <property type="evidence" value="ECO:0007669"/>
    <property type="project" value="Ensembl"/>
</dbReference>
<dbReference type="GO" id="GO:0034371">
    <property type="term" value="P:chylomicron remodeling"/>
    <property type="evidence" value="ECO:0007669"/>
    <property type="project" value="Ensembl"/>
</dbReference>
<dbReference type="CTD" id="344"/>
<comment type="function">
    <text evidence="14 16">Component of chylomicrons, very low-density lipoproteins (VLDL), low-density lipoproteins (LDL), and high-density lipoproteins (HDL) in plasma. Plays an important role in lipoprotein metabolism as an activator of lipoprotein lipase.</text>
</comment>
<evidence type="ECO:0000256" key="4">
    <source>
        <dbReference type="ARBA" id="ARBA00022448"/>
    </source>
</evidence>
<dbReference type="GeneID" id="102910634"/>
<keyword evidence="12 16" id="KW-0443">Lipid metabolism</keyword>
<keyword evidence="5 16" id="KW-0162">Chylomicron</keyword>
<evidence type="ECO:0000313" key="18">
    <source>
        <dbReference type="Ensembl" id="ENSPEMP00000018764.1"/>
    </source>
</evidence>
<dbReference type="Proteomes" id="UP000694547">
    <property type="component" value="Chromosome 1"/>
</dbReference>
<evidence type="ECO:0000256" key="12">
    <source>
        <dbReference type="ARBA" id="ARBA00023098"/>
    </source>
</evidence>
<keyword evidence="10 16" id="KW-0442">Lipid degradation</keyword>
<keyword evidence="9 16" id="KW-0345">HDL</keyword>
<name>A0A6I9M9M9_PERMB</name>
<feature type="chain" id="PRO_5044635864" description="Apolipoprotein C-II" evidence="17">
    <location>
        <begin position="18"/>
        <end position="100"/>
    </location>
</feature>
<evidence type="ECO:0000256" key="1">
    <source>
        <dbReference type="ARBA" id="ARBA00004613"/>
    </source>
</evidence>
<dbReference type="GO" id="GO:0034363">
    <property type="term" value="C:intermediate-density lipoprotein particle"/>
    <property type="evidence" value="ECO:0007669"/>
    <property type="project" value="Ensembl"/>
</dbReference>
<dbReference type="GO" id="GO:0016004">
    <property type="term" value="F:phospholipase activator activity"/>
    <property type="evidence" value="ECO:0007669"/>
    <property type="project" value="Ensembl"/>
</dbReference>
<evidence type="ECO:0000256" key="16">
    <source>
        <dbReference type="RuleBase" id="RU368054"/>
    </source>
</evidence>
<reference evidence="18" key="2">
    <citation type="submission" date="2025-08" db="UniProtKB">
        <authorList>
            <consortium name="Ensembl"/>
        </authorList>
    </citation>
    <scope>IDENTIFICATION</scope>
</reference>
<comment type="subcellular location">
    <subcellularLocation>
        <location evidence="1 16">Secreted</location>
    </subcellularLocation>
</comment>
<feature type="signal peptide" evidence="17">
    <location>
        <begin position="1"/>
        <end position="17"/>
    </location>
</feature>
<evidence type="ECO:0000256" key="9">
    <source>
        <dbReference type="ARBA" id="ARBA00022850"/>
    </source>
</evidence>
<dbReference type="PANTHER" id="PTHR16566:SF0">
    <property type="entry name" value="APOLIPOPROTEIN C-II"/>
    <property type="match status" value="1"/>
</dbReference>
<keyword evidence="4 16" id="KW-0813">Transport</keyword>
<keyword evidence="19" id="KW-1185">Reference proteome</keyword>
<dbReference type="GO" id="GO:0034382">
    <property type="term" value="P:chylomicron remnant clearance"/>
    <property type="evidence" value="ECO:0007669"/>
    <property type="project" value="Ensembl"/>
</dbReference>
<dbReference type="GO" id="GO:0032375">
    <property type="term" value="P:negative regulation of cholesterol transport"/>
    <property type="evidence" value="ECO:0007669"/>
    <property type="project" value="Ensembl"/>
</dbReference>
<evidence type="ECO:0000256" key="11">
    <source>
        <dbReference type="ARBA" id="ARBA00023055"/>
    </source>
</evidence>
<dbReference type="Ensembl" id="ENSPEMT00000023094.2">
    <property type="protein sequence ID" value="ENSPEMP00000018764.1"/>
    <property type="gene ID" value="ENSPEMG00000017266.2"/>
</dbReference>
<evidence type="ECO:0000256" key="7">
    <source>
        <dbReference type="ARBA" id="ARBA00022710"/>
    </source>
</evidence>
<dbReference type="GO" id="GO:0045833">
    <property type="term" value="P:negative regulation of lipid metabolic process"/>
    <property type="evidence" value="ECO:0007669"/>
    <property type="project" value="Ensembl"/>
</dbReference>
<sequence>MGSRVLLALFLVLLVLGYEVQGSQQLQQDDPGSPALLDKMQESISGYWTFAKAAAEDLYQKSYLTSVDEKLRDMYSKSSAAMSTYAGIFTDQLLTLLKGE</sequence>
<protein>
    <recommendedName>
        <fullName evidence="3 16">Apolipoprotein C-II</fullName>
        <shortName evidence="16">Apo-CII</shortName>
        <shortName evidence="16">ApoC-II</shortName>
    </recommendedName>
    <alternativeName>
        <fullName evidence="15 16">Apolipoprotein C2</fullName>
    </alternativeName>
</protein>
<dbReference type="GeneTree" id="ENSGT00390000007913"/>
<keyword evidence="11 16" id="KW-0445">Lipid transport</keyword>
<dbReference type="GO" id="GO:0060697">
    <property type="term" value="P:positive regulation of phospholipid catabolic process"/>
    <property type="evidence" value="ECO:0007669"/>
    <property type="project" value="Ensembl"/>
</dbReference>
<evidence type="ECO:0000256" key="15">
    <source>
        <dbReference type="ARBA" id="ARBA00031176"/>
    </source>
</evidence>
<dbReference type="GO" id="GO:0045723">
    <property type="term" value="P:positive regulation of fatty acid biosynthetic process"/>
    <property type="evidence" value="ECO:0007669"/>
    <property type="project" value="Ensembl"/>
</dbReference>
<evidence type="ECO:0000256" key="5">
    <source>
        <dbReference type="ARBA" id="ARBA00022513"/>
    </source>
</evidence>
<keyword evidence="13 16" id="KW-0850">VLDL</keyword>
<proteinExistence type="inferred from homology"/>
<dbReference type="GO" id="GO:0048261">
    <property type="term" value="P:negative regulation of receptor-mediated endocytosis"/>
    <property type="evidence" value="ECO:0007669"/>
    <property type="project" value="Ensembl"/>
</dbReference>
<evidence type="ECO:0000313" key="19">
    <source>
        <dbReference type="Proteomes" id="UP000694547"/>
    </source>
</evidence>
<evidence type="ECO:0000256" key="13">
    <source>
        <dbReference type="ARBA" id="ARBA00023313"/>
    </source>
</evidence>
<keyword evidence="8 16" id="KW-0732">Signal</keyword>
<evidence type="ECO:0000256" key="3">
    <source>
        <dbReference type="ARBA" id="ARBA00013947"/>
    </source>
</evidence>
<dbReference type="GO" id="GO:0043274">
    <property type="term" value="F:phospholipase binding"/>
    <property type="evidence" value="ECO:0007669"/>
    <property type="project" value="Ensembl"/>
</dbReference>
<dbReference type="GO" id="GO:0008289">
    <property type="term" value="F:lipid binding"/>
    <property type="evidence" value="ECO:0007669"/>
    <property type="project" value="Ensembl"/>
</dbReference>
<evidence type="ECO:0000256" key="6">
    <source>
        <dbReference type="ARBA" id="ARBA00022525"/>
    </source>
</evidence>
<dbReference type="GO" id="GO:0055102">
    <property type="term" value="F:lipase inhibitor activity"/>
    <property type="evidence" value="ECO:0007669"/>
    <property type="project" value="Ensembl"/>
</dbReference>
<evidence type="ECO:0000256" key="14">
    <source>
        <dbReference type="ARBA" id="ARBA00029414"/>
    </source>
</evidence>
<dbReference type="GO" id="GO:0060230">
    <property type="term" value="F:lipoprotein lipase activator activity"/>
    <property type="evidence" value="ECO:0007669"/>
    <property type="project" value="Ensembl"/>
</dbReference>
<dbReference type="Pfam" id="PF05355">
    <property type="entry name" value="Apo-CII"/>
    <property type="match status" value="1"/>
</dbReference>
<dbReference type="GO" id="GO:0034362">
    <property type="term" value="C:low-density lipoprotein particle"/>
    <property type="evidence" value="ECO:0007669"/>
    <property type="project" value="UniProtKB-UniRule"/>
</dbReference>
<gene>
    <name evidence="18" type="primary">Apoc2</name>
</gene>
<dbReference type="Gene3D" id="1.10.1440.10">
    <property type="entry name" value="Apolipoprotein C-II"/>
    <property type="match status" value="1"/>
</dbReference>
<dbReference type="GO" id="GO:0070328">
    <property type="term" value="P:triglyceride homeostasis"/>
    <property type="evidence" value="ECO:0007669"/>
    <property type="project" value="Ensembl"/>
</dbReference>
<dbReference type="GO" id="GO:0033344">
    <property type="term" value="P:cholesterol efflux"/>
    <property type="evidence" value="ECO:0007669"/>
    <property type="project" value="Ensembl"/>
</dbReference>
<dbReference type="GO" id="GO:0042627">
    <property type="term" value="C:chylomicron"/>
    <property type="evidence" value="ECO:0007669"/>
    <property type="project" value="UniProtKB-UniRule"/>
</dbReference>
<evidence type="ECO:0000256" key="10">
    <source>
        <dbReference type="ARBA" id="ARBA00022963"/>
    </source>
</evidence>
<dbReference type="InterPro" id="IPR023121">
    <property type="entry name" value="ApoC-II_dom_sf"/>
</dbReference>
<dbReference type="GO" id="GO:0034361">
    <property type="term" value="C:very-low-density lipoprotein particle"/>
    <property type="evidence" value="ECO:0007669"/>
    <property type="project" value="UniProtKB-UniRule"/>
</dbReference>
<dbReference type="GO" id="GO:0033700">
    <property type="term" value="P:phospholipid efflux"/>
    <property type="evidence" value="ECO:0007669"/>
    <property type="project" value="Ensembl"/>
</dbReference>
<dbReference type="GO" id="GO:0010916">
    <property type="term" value="P:negative regulation of very-low-density lipoprotein particle clearance"/>
    <property type="evidence" value="ECO:0007669"/>
    <property type="project" value="Ensembl"/>
</dbReference>
<dbReference type="RefSeq" id="XP_006994931.1">
    <property type="nucleotide sequence ID" value="XM_006994869.4"/>
</dbReference>
<reference evidence="18 19" key="1">
    <citation type="submission" date="2018-10" db="EMBL/GenBank/DDBJ databases">
        <title>Improved assembly of the deer mouse Peromyscus maniculatus genome.</title>
        <authorList>
            <person name="Lassance J.-M."/>
            <person name="Hoekstra H.E."/>
        </authorList>
    </citation>
    <scope>NUCLEOTIDE SEQUENCE [LARGE SCALE GENOMIC DNA]</scope>
</reference>
<evidence type="ECO:0000256" key="8">
    <source>
        <dbReference type="ARBA" id="ARBA00022729"/>
    </source>
</evidence>
<dbReference type="PANTHER" id="PTHR16566">
    <property type="entry name" value="APOLIPOPROTEIN C-II"/>
    <property type="match status" value="1"/>
</dbReference>
<reference evidence="18" key="3">
    <citation type="submission" date="2025-09" db="UniProtKB">
        <authorList>
            <consortium name="Ensembl"/>
        </authorList>
    </citation>
    <scope>IDENTIFICATION</scope>
</reference>
<dbReference type="OrthoDB" id="9881800at2759"/>
<dbReference type="AlphaFoldDB" id="A0A6I9M9M9"/>
<evidence type="ECO:0000256" key="17">
    <source>
        <dbReference type="SAM" id="SignalP"/>
    </source>
</evidence>
<dbReference type="GO" id="GO:0016042">
    <property type="term" value="P:lipid catabolic process"/>
    <property type="evidence" value="ECO:0007669"/>
    <property type="project" value="UniProtKB-UniRule"/>
</dbReference>
<dbReference type="GO" id="GO:0010898">
    <property type="term" value="P:positive regulation of triglyceride catabolic process"/>
    <property type="evidence" value="ECO:0007669"/>
    <property type="project" value="Ensembl"/>
</dbReference>
<keyword evidence="7 16" id="KW-0427">LDL</keyword>
<comment type="similarity">
    <text evidence="2 16">Belongs to the apolipoprotein C2 family.</text>
</comment>
<accession>A0A6I9M9M9</accession>
<keyword evidence="6 16" id="KW-0964">Secreted</keyword>
<dbReference type="InterPro" id="IPR008019">
    <property type="entry name" value="Apo-CII"/>
</dbReference>